<name>A0AC34GMW4_9BILA</name>
<evidence type="ECO:0000313" key="2">
    <source>
        <dbReference type="WBParaSite" id="ES5_v2.g371.t1"/>
    </source>
</evidence>
<reference evidence="2" key="1">
    <citation type="submission" date="2022-11" db="UniProtKB">
        <authorList>
            <consortium name="WormBaseParasite"/>
        </authorList>
    </citation>
    <scope>IDENTIFICATION</scope>
</reference>
<sequence>MNNFNFHQIYRQQLCSLVIISENFSSIMSYDLMHLAVGAQLFNICVGAALGFVVLAQCGKKKDAKAGAPPSAMKNPSAPPAPATPGAPPVVNKDAEQKAQPVKEEKPAEEKKDDKAAKPAEEKKEDGGDNYEDVAVGGDAPPPPPA</sequence>
<evidence type="ECO:0000313" key="1">
    <source>
        <dbReference type="Proteomes" id="UP000887579"/>
    </source>
</evidence>
<proteinExistence type="predicted"/>
<organism evidence="1 2">
    <name type="scientific">Panagrolaimus sp. ES5</name>
    <dbReference type="NCBI Taxonomy" id="591445"/>
    <lineage>
        <taxon>Eukaryota</taxon>
        <taxon>Metazoa</taxon>
        <taxon>Ecdysozoa</taxon>
        <taxon>Nematoda</taxon>
        <taxon>Chromadorea</taxon>
        <taxon>Rhabditida</taxon>
        <taxon>Tylenchina</taxon>
        <taxon>Panagrolaimomorpha</taxon>
        <taxon>Panagrolaimoidea</taxon>
        <taxon>Panagrolaimidae</taxon>
        <taxon>Panagrolaimus</taxon>
    </lineage>
</organism>
<dbReference type="Proteomes" id="UP000887579">
    <property type="component" value="Unplaced"/>
</dbReference>
<dbReference type="WBParaSite" id="ES5_v2.g371.t1">
    <property type="protein sequence ID" value="ES5_v2.g371.t1"/>
    <property type="gene ID" value="ES5_v2.g371"/>
</dbReference>
<protein>
    <submittedName>
        <fullName evidence="2">Uncharacterized protein</fullName>
    </submittedName>
</protein>
<accession>A0AC34GMW4</accession>